<keyword evidence="2" id="KW-0813">Transport</keyword>
<keyword evidence="5 8" id="KW-1133">Transmembrane helix</keyword>
<comment type="subcellular location">
    <subcellularLocation>
        <location evidence="1">Membrane</location>
    </subcellularLocation>
</comment>
<sequence>MRSMRKTIVASGLLAFVSGASAQVASVCPTTDVCFKLNIPDSTASSGNGDVFFQLSAPSSYEWVALGQGSSMSGSNIFVAYVSSDGNNVTISPRLGTGHTMPRFNSDAQVTLLEGSGVSNGKMIANVRCSNCNSWSGGTADFTAGNGNWIYGVKNSGGPKRSNDQSANIAQHSNEDSFRWDYADAKGGNSVNPLVNAAPSGTASNTGTVSCVPRPTGAASGSAGASPTATQTSDDDDDSRTGRPDWATGSPSEWRSNWPTAAPTGYRGPPGKRNDNVNYCDENSNSNNGFTPLSSSRSASNRTKMLTAHGVLAALAFVIFFPAGAIAIRLASFPGVVWFHAAFQAFAYLVYIAAFGLGVYIANDLQLLDNYHPIIGIVVFVCLFFQPIFGLLHHSLFKKYQSRTFWSYIHLWLGRAIITLGIINGGLGFKLANTMGMGSRSGMIAYSVVAGIVWLAMVATAILGESRRRKAGPTDRPPKYTESPRSEMTQGDIPAPPNGHYAPK</sequence>
<feature type="region of interest" description="Disordered" evidence="7">
    <location>
        <begin position="193"/>
        <end position="281"/>
    </location>
</feature>
<feature type="compositionally biased region" description="Polar residues" evidence="7">
    <location>
        <begin position="193"/>
        <end position="209"/>
    </location>
</feature>
<dbReference type="InterPro" id="IPR015920">
    <property type="entry name" value="Cellobiose_DH-like_cyt"/>
</dbReference>
<evidence type="ECO:0000256" key="2">
    <source>
        <dbReference type="ARBA" id="ARBA00022448"/>
    </source>
</evidence>
<feature type="transmembrane region" description="Helical" evidence="8">
    <location>
        <begin position="306"/>
        <end position="330"/>
    </location>
</feature>
<dbReference type="SMART" id="SM00664">
    <property type="entry name" value="DoH"/>
    <property type="match status" value="1"/>
</dbReference>
<feature type="region of interest" description="Disordered" evidence="7">
    <location>
        <begin position="467"/>
        <end position="504"/>
    </location>
</feature>
<feature type="chain" id="PRO_5025401562" evidence="9">
    <location>
        <begin position="23"/>
        <end position="504"/>
    </location>
</feature>
<feature type="compositionally biased region" description="Basic and acidic residues" evidence="7">
    <location>
        <begin position="472"/>
        <end position="485"/>
    </location>
</feature>
<keyword evidence="3 8" id="KW-0812">Transmembrane</keyword>
<feature type="transmembrane region" description="Helical" evidence="8">
    <location>
        <begin position="405"/>
        <end position="423"/>
    </location>
</feature>
<feature type="compositionally biased region" description="Low complexity" evidence="7">
    <location>
        <begin position="213"/>
        <end position="230"/>
    </location>
</feature>
<dbReference type="InterPro" id="IPR006593">
    <property type="entry name" value="Cyt_b561/ferric_Rdtase_TM"/>
</dbReference>
<reference evidence="11" key="1">
    <citation type="journal article" date="2020" name="Stud. Mycol.">
        <title>101 Dothideomycetes genomes: a test case for predicting lifestyles and emergence of pathogens.</title>
        <authorList>
            <person name="Haridas S."/>
            <person name="Albert R."/>
            <person name="Binder M."/>
            <person name="Bloem J."/>
            <person name="Labutti K."/>
            <person name="Salamov A."/>
            <person name="Andreopoulos B."/>
            <person name="Baker S."/>
            <person name="Barry K."/>
            <person name="Bills G."/>
            <person name="Bluhm B."/>
            <person name="Cannon C."/>
            <person name="Castanera R."/>
            <person name="Culley D."/>
            <person name="Daum C."/>
            <person name="Ezra D."/>
            <person name="Gonzalez J."/>
            <person name="Henrissat B."/>
            <person name="Kuo A."/>
            <person name="Liang C."/>
            <person name="Lipzen A."/>
            <person name="Lutzoni F."/>
            <person name="Magnuson J."/>
            <person name="Mondo S."/>
            <person name="Nolan M."/>
            <person name="Ohm R."/>
            <person name="Pangilinan J."/>
            <person name="Park H.-J."/>
            <person name="Ramirez L."/>
            <person name="Alfaro M."/>
            <person name="Sun H."/>
            <person name="Tritt A."/>
            <person name="Yoshinaga Y."/>
            <person name="Zwiers L.-H."/>
            <person name="Turgeon B."/>
            <person name="Goodwin S."/>
            <person name="Spatafora J."/>
            <person name="Crous P."/>
            <person name="Grigoriev I."/>
        </authorList>
    </citation>
    <scope>NUCLEOTIDE SEQUENCE</scope>
    <source>
        <strain evidence="11">CBS 207.26</strain>
    </source>
</reference>
<dbReference type="PROSITE" id="PS50939">
    <property type="entry name" value="CYTOCHROME_B561"/>
    <property type="match status" value="1"/>
</dbReference>
<evidence type="ECO:0000313" key="12">
    <source>
        <dbReference type="Proteomes" id="UP000800200"/>
    </source>
</evidence>
<feature type="domain" description="Cytochrome b561" evidence="10">
    <location>
        <begin position="273"/>
        <end position="466"/>
    </location>
</feature>
<feature type="transmembrane region" description="Helical" evidence="8">
    <location>
        <begin position="443"/>
        <end position="463"/>
    </location>
</feature>
<dbReference type="CDD" id="cd08760">
    <property type="entry name" value="Cyt_b561_FRRS1_like"/>
    <property type="match status" value="1"/>
</dbReference>
<evidence type="ECO:0000256" key="8">
    <source>
        <dbReference type="SAM" id="Phobius"/>
    </source>
</evidence>
<dbReference type="PANTHER" id="PTHR47797">
    <property type="entry name" value="DEHYDROGENASE, PUTATIVE (AFU_ORTHOLOGUE AFUA_8G05805)-RELATED"/>
    <property type="match status" value="1"/>
</dbReference>
<dbReference type="CDD" id="cd09630">
    <property type="entry name" value="CDH_like_cytochrome"/>
    <property type="match status" value="1"/>
</dbReference>
<dbReference type="Pfam" id="PF16010">
    <property type="entry name" value="CDH-cyt"/>
    <property type="match status" value="1"/>
</dbReference>
<keyword evidence="4" id="KW-0249">Electron transport</keyword>
<evidence type="ECO:0000256" key="9">
    <source>
        <dbReference type="SAM" id="SignalP"/>
    </source>
</evidence>
<dbReference type="Proteomes" id="UP000800200">
    <property type="component" value="Unassembled WGS sequence"/>
</dbReference>
<feature type="compositionally biased region" description="Polar residues" evidence="7">
    <location>
        <begin position="249"/>
        <end position="259"/>
    </location>
</feature>
<accession>A0A6A6DXU2</accession>
<dbReference type="InterPro" id="IPR005018">
    <property type="entry name" value="DOMON_domain"/>
</dbReference>
<dbReference type="Gene3D" id="2.60.40.1210">
    <property type="entry name" value="Cellobiose dehydrogenase, cytochrome domain"/>
    <property type="match status" value="1"/>
</dbReference>
<dbReference type="Gene3D" id="1.20.120.1770">
    <property type="match status" value="1"/>
</dbReference>
<evidence type="ECO:0000259" key="10">
    <source>
        <dbReference type="PROSITE" id="PS50939"/>
    </source>
</evidence>
<name>A0A6A6DXU2_9PEZI</name>
<protein>
    <submittedName>
        <fullName evidence="11">Iron reductase domain protein</fullName>
    </submittedName>
</protein>
<dbReference type="SUPFAM" id="SSF49344">
    <property type="entry name" value="CBD9-like"/>
    <property type="match status" value="1"/>
</dbReference>
<evidence type="ECO:0000256" key="7">
    <source>
        <dbReference type="SAM" id="MobiDB-lite"/>
    </source>
</evidence>
<proteinExistence type="predicted"/>
<evidence type="ECO:0000313" key="11">
    <source>
        <dbReference type="EMBL" id="KAF2183018.1"/>
    </source>
</evidence>
<evidence type="ECO:0000256" key="1">
    <source>
        <dbReference type="ARBA" id="ARBA00004370"/>
    </source>
</evidence>
<evidence type="ECO:0000256" key="5">
    <source>
        <dbReference type="ARBA" id="ARBA00022989"/>
    </source>
</evidence>
<keyword evidence="6 8" id="KW-0472">Membrane</keyword>
<dbReference type="SMART" id="SM00665">
    <property type="entry name" value="B561"/>
    <property type="match status" value="1"/>
</dbReference>
<feature type="transmembrane region" description="Helical" evidence="8">
    <location>
        <begin position="374"/>
        <end position="393"/>
    </location>
</feature>
<dbReference type="AlphaFoldDB" id="A0A6A6DXU2"/>
<dbReference type="OrthoDB" id="19261at2759"/>
<feature type="transmembrane region" description="Helical" evidence="8">
    <location>
        <begin position="337"/>
        <end position="362"/>
    </location>
</feature>
<keyword evidence="9" id="KW-0732">Signal</keyword>
<evidence type="ECO:0000256" key="3">
    <source>
        <dbReference type="ARBA" id="ARBA00022692"/>
    </source>
</evidence>
<dbReference type="PANTHER" id="PTHR47797:SF1">
    <property type="entry name" value="CYTOCHROME B561 DOMAIN-CONTAINING PROTEIN-RELATED"/>
    <property type="match status" value="1"/>
</dbReference>
<dbReference type="EMBL" id="ML994644">
    <property type="protein sequence ID" value="KAF2183018.1"/>
    <property type="molecule type" value="Genomic_DNA"/>
</dbReference>
<gene>
    <name evidence="11" type="ORF">K469DRAFT_710964</name>
</gene>
<dbReference type="GO" id="GO:0016020">
    <property type="term" value="C:membrane"/>
    <property type="evidence" value="ECO:0007669"/>
    <property type="project" value="UniProtKB-SubCell"/>
</dbReference>
<evidence type="ECO:0000256" key="4">
    <source>
        <dbReference type="ARBA" id="ARBA00022982"/>
    </source>
</evidence>
<keyword evidence="12" id="KW-1185">Reference proteome</keyword>
<feature type="signal peptide" evidence="9">
    <location>
        <begin position="1"/>
        <end position="22"/>
    </location>
</feature>
<evidence type="ECO:0000256" key="6">
    <source>
        <dbReference type="ARBA" id="ARBA00023136"/>
    </source>
</evidence>
<organism evidence="11 12">
    <name type="scientific">Zopfia rhizophila CBS 207.26</name>
    <dbReference type="NCBI Taxonomy" id="1314779"/>
    <lineage>
        <taxon>Eukaryota</taxon>
        <taxon>Fungi</taxon>
        <taxon>Dikarya</taxon>
        <taxon>Ascomycota</taxon>
        <taxon>Pezizomycotina</taxon>
        <taxon>Dothideomycetes</taxon>
        <taxon>Dothideomycetes incertae sedis</taxon>
        <taxon>Zopfiaceae</taxon>
        <taxon>Zopfia</taxon>
    </lineage>
</organism>